<accession>A0ABY4DY17</accession>
<keyword evidence="2" id="KW-1185">Reference proteome</keyword>
<reference evidence="1 2" key="1">
    <citation type="journal article" date="2022" name="Res Sq">
        <title>Evolution of multicellular longitudinally dividing oral cavity symbionts (Neisseriaceae).</title>
        <authorList>
            <person name="Nyongesa S."/>
            <person name="Weber P."/>
            <person name="Bernet E."/>
            <person name="Pullido F."/>
            <person name="Nieckarz M."/>
            <person name="Delaby M."/>
            <person name="Nieves C."/>
            <person name="Viehboeck T."/>
            <person name="Krause N."/>
            <person name="Rivera-Millot A."/>
            <person name="Nakamura A."/>
            <person name="Vischer N."/>
            <person name="VanNieuwenhze M."/>
            <person name="Brun Y."/>
            <person name="Cava F."/>
            <person name="Bulgheresi S."/>
            <person name="Veyrier F."/>
        </authorList>
    </citation>
    <scope>NUCLEOTIDE SEQUENCE [LARGE SCALE GENOMIC DNA]</scope>
    <source>
        <strain evidence="1 2">SN4</strain>
    </source>
</reference>
<evidence type="ECO:0000313" key="2">
    <source>
        <dbReference type="Proteomes" id="UP000832011"/>
    </source>
</evidence>
<organism evidence="1 2">
    <name type="scientific">Vitreoscilla massiliensis</name>
    <dbReference type="NCBI Taxonomy" id="1689272"/>
    <lineage>
        <taxon>Bacteria</taxon>
        <taxon>Pseudomonadati</taxon>
        <taxon>Pseudomonadota</taxon>
        <taxon>Betaproteobacteria</taxon>
        <taxon>Neisseriales</taxon>
        <taxon>Neisseriaceae</taxon>
        <taxon>Vitreoscilla</taxon>
    </lineage>
</organism>
<gene>
    <name evidence="1" type="ORF">LVJ82_13135</name>
</gene>
<name>A0ABY4DY17_9NEIS</name>
<dbReference type="EMBL" id="CP091511">
    <property type="protein sequence ID" value="UOO88411.1"/>
    <property type="molecule type" value="Genomic_DNA"/>
</dbReference>
<dbReference type="Pfam" id="PF08907">
    <property type="entry name" value="DUF1853"/>
    <property type="match status" value="1"/>
</dbReference>
<sequence length="286" mass="32117">MNYSLDALWWELKSDAVRDLASLLTAPSLWHSGCELSRRELIGDSGFRYLLALDAQPAALYQYLQAAQPQSHRLGFYAEHLLAFWFAHAPHCQLLGQNIVLQATAQTPTVGALDYVTRINDRLYHLELTCKYYAHVSATPEGLRGIQAKDTLASKAAKLTQQLALHEHGLFAAWCELHQIQQADLQAASIVRGMGFWQGDTVAAPINVHAWRGDYLENQAAWPHIEGCRYAPVPSKRLLSPLRLPLEATLPHSQDGSENSVWWAQLQLRPDGHWHEISRAMCLQNA</sequence>
<dbReference type="RefSeq" id="WP_058357908.1">
    <property type="nucleotide sequence ID" value="NZ_CABKVG010000010.1"/>
</dbReference>
<dbReference type="InterPro" id="IPR015003">
    <property type="entry name" value="DUF1853"/>
</dbReference>
<evidence type="ECO:0000313" key="1">
    <source>
        <dbReference type="EMBL" id="UOO88411.1"/>
    </source>
</evidence>
<dbReference type="Proteomes" id="UP000832011">
    <property type="component" value="Chromosome"/>
</dbReference>
<protein>
    <submittedName>
        <fullName evidence="1">DUF1853 family protein</fullName>
    </submittedName>
</protein>
<proteinExistence type="predicted"/>